<name>A0AC35GX82_9BILA</name>
<reference evidence="2" key="1">
    <citation type="submission" date="2022-11" db="UniProtKB">
        <authorList>
            <consortium name="WormBaseParasite"/>
        </authorList>
    </citation>
    <scope>IDENTIFICATION</scope>
</reference>
<dbReference type="WBParaSite" id="PS1159_v2.g9612.t1">
    <property type="protein sequence ID" value="PS1159_v2.g9612.t1"/>
    <property type="gene ID" value="PS1159_v2.g9612"/>
</dbReference>
<dbReference type="Proteomes" id="UP000887580">
    <property type="component" value="Unplaced"/>
</dbReference>
<evidence type="ECO:0000313" key="1">
    <source>
        <dbReference type="Proteomes" id="UP000887580"/>
    </source>
</evidence>
<protein>
    <submittedName>
        <fullName evidence="2">Uncharacterized protein</fullName>
    </submittedName>
</protein>
<accession>A0AC35GX82</accession>
<proteinExistence type="predicted"/>
<organism evidence="1 2">
    <name type="scientific">Panagrolaimus sp. PS1159</name>
    <dbReference type="NCBI Taxonomy" id="55785"/>
    <lineage>
        <taxon>Eukaryota</taxon>
        <taxon>Metazoa</taxon>
        <taxon>Ecdysozoa</taxon>
        <taxon>Nematoda</taxon>
        <taxon>Chromadorea</taxon>
        <taxon>Rhabditida</taxon>
        <taxon>Tylenchina</taxon>
        <taxon>Panagrolaimomorpha</taxon>
        <taxon>Panagrolaimoidea</taxon>
        <taxon>Panagrolaimidae</taxon>
        <taxon>Panagrolaimus</taxon>
    </lineage>
</organism>
<sequence length="218" mass="25592">MFFIGEQLSFRKNFFLAVLVKLHKRSDELDILLHKQIEDSEKLKTGHQKWIRKKKDDCHALATALCLKNPTLGSFLDKDGLEIYMPTTWFDINISELQEEARQAQELLRKDTESFDNAPKQQKEIKKRIKVFAYFQNRIFAEIKGEKFSEFRILTEKPVDRQYVNADIFIKLMEDTKDDMKPRASAEKKEDSNNVTVKCPSLPKAKGFRPYIPDNVKM</sequence>
<evidence type="ECO:0000313" key="2">
    <source>
        <dbReference type="WBParaSite" id="PS1159_v2.g9612.t1"/>
    </source>
</evidence>